<dbReference type="FunFam" id="1.10.10.60:FF:000010">
    <property type="entry name" value="Transcriptional activator Myb isoform A"/>
    <property type="match status" value="1"/>
</dbReference>
<dbReference type="CDD" id="cd00167">
    <property type="entry name" value="SANT"/>
    <property type="match status" value="3"/>
</dbReference>
<feature type="domain" description="HTH myb-type" evidence="8">
    <location>
        <begin position="183"/>
        <end position="238"/>
    </location>
</feature>
<dbReference type="GO" id="GO:0001006">
    <property type="term" value="F:RNA polymerase III type 3 promoter sequence-specific DNA binding"/>
    <property type="evidence" value="ECO:0007669"/>
    <property type="project" value="TreeGrafter"/>
</dbReference>
<dbReference type="GO" id="GO:0000978">
    <property type="term" value="F:RNA polymerase II cis-regulatory region sequence-specific DNA binding"/>
    <property type="evidence" value="ECO:0007669"/>
    <property type="project" value="TreeGrafter"/>
</dbReference>
<evidence type="ECO:0000256" key="1">
    <source>
        <dbReference type="ARBA" id="ARBA00022737"/>
    </source>
</evidence>
<evidence type="ECO:0000259" key="7">
    <source>
        <dbReference type="PROSITE" id="PS50090"/>
    </source>
</evidence>
<dbReference type="InterPro" id="IPR001005">
    <property type="entry name" value="SANT/Myb"/>
</dbReference>
<dbReference type="EMBL" id="HBHJ01028269">
    <property type="protein sequence ID" value="CAD9707716.1"/>
    <property type="molecule type" value="Transcribed_RNA"/>
</dbReference>
<dbReference type="PANTHER" id="PTHR46621:SF1">
    <property type="entry name" value="SNRNA-ACTIVATING PROTEIN COMPLEX SUBUNIT 4"/>
    <property type="match status" value="1"/>
</dbReference>
<evidence type="ECO:0000259" key="8">
    <source>
        <dbReference type="PROSITE" id="PS51294"/>
    </source>
</evidence>
<feature type="compositionally biased region" description="Gly residues" evidence="6">
    <location>
        <begin position="630"/>
        <end position="643"/>
    </location>
</feature>
<feature type="domain" description="Myb-like" evidence="7">
    <location>
        <begin position="183"/>
        <end position="234"/>
    </location>
</feature>
<dbReference type="SUPFAM" id="SSF46689">
    <property type="entry name" value="Homeodomain-like"/>
    <property type="match status" value="2"/>
</dbReference>
<dbReference type="PANTHER" id="PTHR46621">
    <property type="entry name" value="SNRNA-ACTIVATING PROTEIN COMPLEX SUBUNIT 4"/>
    <property type="match status" value="1"/>
</dbReference>
<dbReference type="InterPro" id="IPR017930">
    <property type="entry name" value="Myb_dom"/>
</dbReference>
<keyword evidence="1" id="KW-0677">Repeat</keyword>
<reference evidence="9" key="1">
    <citation type="submission" date="2021-01" db="EMBL/GenBank/DDBJ databases">
        <authorList>
            <person name="Corre E."/>
            <person name="Pelletier E."/>
            <person name="Niang G."/>
            <person name="Scheremetjew M."/>
            <person name="Finn R."/>
            <person name="Kale V."/>
            <person name="Holt S."/>
            <person name="Cochrane G."/>
            <person name="Meng A."/>
            <person name="Brown T."/>
            <person name="Cohen L."/>
        </authorList>
    </citation>
    <scope>NUCLEOTIDE SEQUENCE</scope>
    <source>
        <strain evidence="9">CCMP1243</strain>
    </source>
</reference>
<feature type="region of interest" description="Disordered" evidence="6">
    <location>
        <begin position="471"/>
        <end position="500"/>
    </location>
</feature>
<dbReference type="InterPro" id="IPR051575">
    <property type="entry name" value="Myb-like_DNA-bd"/>
</dbReference>
<dbReference type="SMART" id="SM00717">
    <property type="entry name" value="SANT"/>
    <property type="match status" value="3"/>
</dbReference>
<dbReference type="Gene3D" id="1.10.10.60">
    <property type="entry name" value="Homeodomain-like"/>
    <property type="match status" value="3"/>
</dbReference>
<feature type="compositionally biased region" description="Low complexity" evidence="6">
    <location>
        <begin position="19"/>
        <end position="29"/>
    </location>
</feature>
<dbReference type="GO" id="GO:0019185">
    <property type="term" value="C:snRNA-activating protein complex"/>
    <property type="evidence" value="ECO:0007669"/>
    <property type="project" value="TreeGrafter"/>
</dbReference>
<keyword evidence="4" id="KW-0804">Transcription</keyword>
<feature type="region of interest" description="Disordered" evidence="6">
    <location>
        <begin position="545"/>
        <end position="650"/>
    </location>
</feature>
<evidence type="ECO:0000256" key="3">
    <source>
        <dbReference type="ARBA" id="ARBA00023125"/>
    </source>
</evidence>
<feature type="region of interest" description="Disordered" evidence="6">
    <location>
        <begin position="1"/>
        <end position="60"/>
    </location>
</feature>
<evidence type="ECO:0000256" key="6">
    <source>
        <dbReference type="SAM" id="MobiDB-lite"/>
    </source>
</evidence>
<organism evidence="9">
    <name type="scientific">Rhizochromulina marina</name>
    <dbReference type="NCBI Taxonomy" id="1034831"/>
    <lineage>
        <taxon>Eukaryota</taxon>
        <taxon>Sar</taxon>
        <taxon>Stramenopiles</taxon>
        <taxon>Ochrophyta</taxon>
        <taxon>Dictyochophyceae</taxon>
        <taxon>Rhizochromulinales</taxon>
        <taxon>Rhizochromulina</taxon>
    </lineage>
</organism>
<evidence type="ECO:0000256" key="4">
    <source>
        <dbReference type="ARBA" id="ARBA00023163"/>
    </source>
</evidence>
<name>A0A7S2WV82_9STRA</name>
<sequence>MAAAVTRRKRNQSRGQDPLASSLSESTEALRPRSKRQPASGTWKTPKNADGEAPPNVFRDDVNGAVAMDAAIGLPPPAAPGSEAGMVPGAVFPPPQPVAVTPQMPPPSAVVAPPMAAAGVPAVHAVPGQAPAVQQAWGEEEDAVLREAVLRFGVSNWPAVSSHMLPSCHRSADQCEIRWRVVKNNPVKGPWLPEEDQLLRDLVGQFGPKQWSKIAEKIPGRAGKQCRERWLNHLDSSVKKSDWTPEEDKILLEAQRRVGNRWSEIARMLPGRAENAVKNRYNSLITKKLTMLATQEEQRGAAEERSLRRLEETMVGKNVLQQLFSVVGPGATSTHAVQLPARGQGSAVGPLGLSLQPTDGSRSPARRNKRGDLHLNLALVQPTPQGAAVEVDSHAEDHNIPTAQLLQAKQYLDHERARAMMFSELALSSKDMQRISEVAKQAPENFFRDQGIEIDPPQVHNPAEHITLRPLQCDSPARGGNRTKPDAPSPMASPNSRLTRRAGDGLFDEELPDLDSFDVLGSHALRSLSIDDEDWPSLGKIAAPVARSSDSMEMRRSRTSGAPKLGSPGFRRPTAVDTEASAAGSRPTSANGSARGAPPRQKGGHTPSRLRSRGGGGGAERMDGRRSGRGATGGGFGRDGGTGAPNQSLDLNDFSFNSKMGSLSLEDEDWKSLFPSGDAGDFRLSPKDAWVRTTHDSAAAEAAAKLALSGTLGTTPSGSDARDRWASAMSTELSSTQHSGGLMASYNSHSFDEEEWDMLATAAAASPTKRTPLHSFRLQGLTPRLSPAAIKGVGGPFKSFPDSNRRPQGAGAQNGGTGPVAAASYFTFDDAAIERAPLPANGSVQVPAMTPRAMALMEINADFKAGKISKEEKQRRKQSIMSGAF</sequence>
<protein>
    <submittedName>
        <fullName evidence="9">Uncharacterized protein</fullName>
    </submittedName>
</protein>
<feature type="domain" description="Myb-like" evidence="7">
    <location>
        <begin position="235"/>
        <end position="285"/>
    </location>
</feature>
<dbReference type="AlphaFoldDB" id="A0A7S2WV82"/>
<feature type="region of interest" description="Disordered" evidence="6">
    <location>
        <begin position="347"/>
        <end position="368"/>
    </location>
</feature>
<keyword evidence="2" id="KW-0805">Transcription regulation</keyword>
<feature type="compositionally biased region" description="Basic residues" evidence="6">
    <location>
        <begin position="1"/>
        <end position="12"/>
    </location>
</feature>
<keyword evidence="5" id="KW-0539">Nucleus</keyword>
<feature type="domain" description="Myb-like" evidence="7">
    <location>
        <begin position="129"/>
        <end position="180"/>
    </location>
</feature>
<evidence type="ECO:0000313" key="9">
    <source>
        <dbReference type="EMBL" id="CAD9707716.1"/>
    </source>
</evidence>
<gene>
    <name evidence="9" type="ORF">RMAR1173_LOCUS18707</name>
</gene>
<keyword evidence="3" id="KW-0238">DNA-binding</keyword>
<dbReference type="GO" id="GO:0042795">
    <property type="term" value="P:snRNA transcription by RNA polymerase II"/>
    <property type="evidence" value="ECO:0007669"/>
    <property type="project" value="TreeGrafter"/>
</dbReference>
<evidence type="ECO:0000256" key="2">
    <source>
        <dbReference type="ARBA" id="ARBA00023015"/>
    </source>
</evidence>
<dbReference type="PROSITE" id="PS51294">
    <property type="entry name" value="HTH_MYB"/>
    <property type="match status" value="2"/>
</dbReference>
<dbReference type="GO" id="GO:0042796">
    <property type="term" value="P:snRNA transcription by RNA polymerase III"/>
    <property type="evidence" value="ECO:0007669"/>
    <property type="project" value="TreeGrafter"/>
</dbReference>
<proteinExistence type="predicted"/>
<dbReference type="PROSITE" id="PS50090">
    <property type="entry name" value="MYB_LIKE"/>
    <property type="match status" value="3"/>
</dbReference>
<evidence type="ECO:0000256" key="5">
    <source>
        <dbReference type="ARBA" id="ARBA00023242"/>
    </source>
</evidence>
<feature type="region of interest" description="Disordered" evidence="6">
    <location>
        <begin position="787"/>
        <end position="817"/>
    </location>
</feature>
<accession>A0A7S2WV82</accession>
<feature type="domain" description="HTH myb-type" evidence="8">
    <location>
        <begin position="239"/>
        <end position="289"/>
    </location>
</feature>
<dbReference type="InterPro" id="IPR009057">
    <property type="entry name" value="Homeodomain-like_sf"/>
</dbReference>
<dbReference type="Pfam" id="PF00249">
    <property type="entry name" value="Myb_DNA-binding"/>
    <property type="match status" value="3"/>
</dbReference>